<dbReference type="EMBL" id="CAJVPP010018285">
    <property type="protein sequence ID" value="CAG8735081.1"/>
    <property type="molecule type" value="Genomic_DNA"/>
</dbReference>
<accession>A0A9N9II61</accession>
<protein>
    <submittedName>
        <fullName evidence="1">13535_t:CDS:1</fullName>
    </submittedName>
</protein>
<comment type="caution">
    <text evidence="1">The sequence shown here is derived from an EMBL/GenBank/DDBJ whole genome shotgun (WGS) entry which is preliminary data.</text>
</comment>
<organism evidence="1 2">
    <name type="scientific">Funneliformis mosseae</name>
    <name type="common">Endomycorrhizal fungus</name>
    <name type="synonym">Glomus mosseae</name>
    <dbReference type="NCBI Taxonomy" id="27381"/>
    <lineage>
        <taxon>Eukaryota</taxon>
        <taxon>Fungi</taxon>
        <taxon>Fungi incertae sedis</taxon>
        <taxon>Mucoromycota</taxon>
        <taxon>Glomeromycotina</taxon>
        <taxon>Glomeromycetes</taxon>
        <taxon>Glomerales</taxon>
        <taxon>Glomeraceae</taxon>
        <taxon>Funneliformis</taxon>
    </lineage>
</organism>
<sequence length="43" mass="4967">NTWPVVRYFETLCSKVVEVIPNYIHTNEDLYECQQCASSLDAS</sequence>
<keyword evidence="2" id="KW-1185">Reference proteome</keyword>
<proteinExistence type="predicted"/>
<dbReference type="Proteomes" id="UP000789375">
    <property type="component" value="Unassembled WGS sequence"/>
</dbReference>
<evidence type="ECO:0000313" key="1">
    <source>
        <dbReference type="EMBL" id="CAG8735081.1"/>
    </source>
</evidence>
<dbReference type="AlphaFoldDB" id="A0A9N9II61"/>
<gene>
    <name evidence="1" type="ORF">FMOSSE_LOCUS15850</name>
</gene>
<feature type="non-terminal residue" evidence="1">
    <location>
        <position position="1"/>
    </location>
</feature>
<evidence type="ECO:0000313" key="2">
    <source>
        <dbReference type="Proteomes" id="UP000789375"/>
    </source>
</evidence>
<reference evidence="1" key="1">
    <citation type="submission" date="2021-06" db="EMBL/GenBank/DDBJ databases">
        <authorList>
            <person name="Kallberg Y."/>
            <person name="Tangrot J."/>
            <person name="Rosling A."/>
        </authorList>
    </citation>
    <scope>NUCLEOTIDE SEQUENCE</scope>
    <source>
        <strain evidence="1">87-6 pot B 2015</strain>
    </source>
</reference>
<name>A0A9N9II61_FUNMO</name>